<dbReference type="InterPro" id="IPR011437">
    <property type="entry name" value="DUF1540"/>
</dbReference>
<comment type="caution">
    <text evidence="3">The sequence shown here is derived from an EMBL/GenBank/DDBJ whole genome shotgun (WGS) entry which is preliminary data.</text>
</comment>
<accession>A0A6I4VV93</accession>
<dbReference type="EMBL" id="WUUL01000007">
    <property type="protein sequence ID" value="MXQ54478.1"/>
    <property type="molecule type" value="Genomic_DNA"/>
</dbReference>
<protein>
    <submittedName>
        <fullName evidence="3">DUF1540 domain-containing protein</fullName>
    </submittedName>
</protein>
<proteinExistence type="predicted"/>
<name>A0A6I4VV93_9BACL</name>
<keyword evidence="4" id="KW-1185">Reference proteome</keyword>
<evidence type="ECO:0000313" key="4">
    <source>
        <dbReference type="Proteomes" id="UP000430692"/>
    </source>
</evidence>
<gene>
    <name evidence="3" type="ORF">GSM42_12290</name>
</gene>
<dbReference type="Pfam" id="PF07561">
    <property type="entry name" value="DUF1540"/>
    <property type="match status" value="1"/>
</dbReference>
<reference evidence="3 4" key="1">
    <citation type="submission" date="2019-12" db="EMBL/GenBank/DDBJ databases">
        <title>Whole-genome analyses of novel actinobacteria.</title>
        <authorList>
            <person name="Sahin N."/>
            <person name="Saygin H."/>
        </authorList>
    </citation>
    <scope>NUCLEOTIDE SEQUENCE [LARGE SCALE GENOMIC DNA]</scope>
    <source>
        <strain evidence="3 4">KC615</strain>
    </source>
</reference>
<sequence length="52" mass="6068">MPKDVMCEVNNCTYWGQGNRCEADQIYVVAQHEEQADNSEETDCHTFKPKHH</sequence>
<organism evidence="3 4">
    <name type="scientific">Shimazuella alba</name>
    <dbReference type="NCBI Taxonomy" id="2690964"/>
    <lineage>
        <taxon>Bacteria</taxon>
        <taxon>Bacillati</taxon>
        <taxon>Bacillota</taxon>
        <taxon>Bacilli</taxon>
        <taxon>Bacillales</taxon>
        <taxon>Thermoactinomycetaceae</taxon>
        <taxon>Shimazuella</taxon>
    </lineage>
</organism>
<evidence type="ECO:0000259" key="2">
    <source>
        <dbReference type="Pfam" id="PF07561"/>
    </source>
</evidence>
<evidence type="ECO:0000313" key="3">
    <source>
        <dbReference type="EMBL" id="MXQ54478.1"/>
    </source>
</evidence>
<feature type="region of interest" description="Disordered" evidence="1">
    <location>
        <begin position="33"/>
        <end position="52"/>
    </location>
</feature>
<feature type="domain" description="DUF1540" evidence="2">
    <location>
        <begin position="5"/>
        <end position="47"/>
    </location>
</feature>
<dbReference type="Proteomes" id="UP000430692">
    <property type="component" value="Unassembled WGS sequence"/>
</dbReference>
<evidence type="ECO:0000256" key="1">
    <source>
        <dbReference type="SAM" id="MobiDB-lite"/>
    </source>
</evidence>
<dbReference type="RefSeq" id="WP_160801833.1">
    <property type="nucleotide sequence ID" value="NZ_WUUL01000007.1"/>
</dbReference>
<dbReference type="AlphaFoldDB" id="A0A6I4VV93"/>